<dbReference type="Proteomes" id="UP000714275">
    <property type="component" value="Unassembled WGS sequence"/>
</dbReference>
<dbReference type="PANTHER" id="PTHR46177">
    <property type="entry name" value="INTEGRASE CATALYTIC DOMAIN-CONTAINING PROTEIN"/>
    <property type="match status" value="1"/>
</dbReference>
<reference evidence="1" key="1">
    <citation type="journal article" date="2020" name="New Phytol.">
        <title>Comparative genomics reveals dynamic genome evolution in host specialist ectomycorrhizal fungi.</title>
        <authorList>
            <person name="Lofgren L.A."/>
            <person name="Nguyen N.H."/>
            <person name="Vilgalys R."/>
            <person name="Ruytinx J."/>
            <person name="Liao H.L."/>
            <person name="Branco S."/>
            <person name="Kuo A."/>
            <person name="LaButti K."/>
            <person name="Lipzen A."/>
            <person name="Andreopoulos W."/>
            <person name="Pangilinan J."/>
            <person name="Riley R."/>
            <person name="Hundley H."/>
            <person name="Na H."/>
            <person name="Barry K."/>
            <person name="Grigoriev I.V."/>
            <person name="Stajich J.E."/>
            <person name="Kennedy P.G."/>
        </authorList>
    </citation>
    <scope>NUCLEOTIDE SEQUENCE</scope>
    <source>
        <strain evidence="1">DOB743</strain>
    </source>
</reference>
<gene>
    <name evidence="1" type="ORF">EV702DRAFT_1181518</name>
</gene>
<proteinExistence type="predicted"/>
<dbReference type="AlphaFoldDB" id="A0A9P6ZN81"/>
<evidence type="ECO:0000313" key="1">
    <source>
        <dbReference type="EMBL" id="KAG1771091.1"/>
    </source>
</evidence>
<dbReference type="PANTHER" id="PTHR46177:SF1">
    <property type="entry name" value="INTEGRASE CATALYTIC DOMAIN-CONTAINING PROTEIN"/>
    <property type="match status" value="1"/>
</dbReference>
<name>A0A9P6ZN81_9AGAM</name>
<sequence>MPNQYKPTPPLDEIAPHILCLWKACQNDRQIVRTLWEKHIDTERYGIGLTKFREIRESMGLQCTRQQGHTIESIHEAMIDLRQMYPKAGIREVISLLFHEKNISISRTVVSSYFAIFKPELVHECKAQCLKRRRFWAAGVNDLFAVNQHDKWLRFGLGLHTGIEPFSGRIMWICVWHSNRNPQLILSYYLDTIEELGHMLLITQSDLGTENFGIANAQTLLCFETVLDHSVNEGLYDVGNTLQNMVFCWVFIPWLQRELDAYRDRVNNTAKRCDRNKILPHGVPSLIYDSPQDFNALDFKVSHLVTLDVARHLMCSRLL</sequence>
<comment type="caution">
    <text evidence="1">The sequence shown here is derived from an EMBL/GenBank/DDBJ whole genome shotgun (WGS) entry which is preliminary data.</text>
</comment>
<evidence type="ECO:0000313" key="2">
    <source>
        <dbReference type="Proteomes" id="UP000714275"/>
    </source>
</evidence>
<organism evidence="1 2">
    <name type="scientific">Suillus placidus</name>
    <dbReference type="NCBI Taxonomy" id="48579"/>
    <lineage>
        <taxon>Eukaryota</taxon>
        <taxon>Fungi</taxon>
        <taxon>Dikarya</taxon>
        <taxon>Basidiomycota</taxon>
        <taxon>Agaricomycotina</taxon>
        <taxon>Agaricomycetes</taxon>
        <taxon>Agaricomycetidae</taxon>
        <taxon>Boletales</taxon>
        <taxon>Suillineae</taxon>
        <taxon>Suillaceae</taxon>
        <taxon>Suillus</taxon>
    </lineage>
</organism>
<accession>A0A9P6ZN81</accession>
<keyword evidence="2" id="KW-1185">Reference proteome</keyword>
<dbReference type="OrthoDB" id="5946233at2759"/>
<protein>
    <submittedName>
        <fullName evidence="1">Uncharacterized protein</fullName>
    </submittedName>
</protein>
<dbReference type="EMBL" id="JABBWD010000061">
    <property type="protein sequence ID" value="KAG1771091.1"/>
    <property type="molecule type" value="Genomic_DNA"/>
</dbReference>